<evidence type="ECO:0000259" key="6">
    <source>
        <dbReference type="Pfam" id="PF01368"/>
    </source>
</evidence>
<evidence type="ECO:0000256" key="2">
    <source>
        <dbReference type="ARBA" id="ARBA00019841"/>
    </source>
</evidence>
<evidence type="ECO:0000259" key="9">
    <source>
        <dbReference type="Pfam" id="PF17768"/>
    </source>
</evidence>
<dbReference type="InterPro" id="IPR051673">
    <property type="entry name" value="SSDNA_exonuclease_RecJ"/>
</dbReference>
<gene>
    <name evidence="10" type="ORF">J2Z32_001520</name>
</gene>
<keyword evidence="5 10" id="KW-0269">Exonuclease</keyword>
<dbReference type="InterPro" id="IPR038763">
    <property type="entry name" value="DHH_sf"/>
</dbReference>
<evidence type="ECO:0000256" key="1">
    <source>
        <dbReference type="ARBA" id="ARBA00005915"/>
    </source>
</evidence>
<keyword evidence="4 10" id="KW-0378">Hydrolase</keyword>
<keyword evidence="11" id="KW-1185">Reference proteome</keyword>
<evidence type="ECO:0000259" key="8">
    <source>
        <dbReference type="Pfam" id="PF10141"/>
    </source>
</evidence>
<dbReference type="Gene3D" id="3.10.310.30">
    <property type="match status" value="1"/>
</dbReference>
<dbReference type="Pfam" id="PF17768">
    <property type="entry name" value="RecJ_OB"/>
    <property type="match status" value="1"/>
</dbReference>
<dbReference type="Proteomes" id="UP001519272">
    <property type="component" value="Unassembled WGS sequence"/>
</dbReference>
<dbReference type="InterPro" id="IPR004610">
    <property type="entry name" value="RecJ"/>
</dbReference>
<evidence type="ECO:0000313" key="10">
    <source>
        <dbReference type="EMBL" id="MBP1904896.1"/>
    </source>
</evidence>
<dbReference type="RefSeq" id="WP_210088561.1">
    <property type="nucleotide sequence ID" value="NZ_JAGGKG010000005.1"/>
</dbReference>
<dbReference type="Pfam" id="PF02272">
    <property type="entry name" value="DHHA1"/>
    <property type="match status" value="1"/>
</dbReference>
<protein>
    <recommendedName>
        <fullName evidence="2">Single-stranded-DNA-specific exonuclease RecJ</fullName>
    </recommendedName>
</protein>
<evidence type="ECO:0000256" key="3">
    <source>
        <dbReference type="ARBA" id="ARBA00022722"/>
    </source>
</evidence>
<accession>A0ABS4FQN3</accession>
<feature type="domain" description="DHHA1" evidence="7">
    <location>
        <begin position="350"/>
        <end position="442"/>
    </location>
</feature>
<evidence type="ECO:0000313" key="11">
    <source>
        <dbReference type="Proteomes" id="UP001519272"/>
    </source>
</evidence>
<feature type="domain" description="RecJ OB" evidence="9">
    <location>
        <begin position="457"/>
        <end position="563"/>
    </location>
</feature>
<dbReference type="InterPro" id="IPR041122">
    <property type="entry name" value="RecJ_OB"/>
</dbReference>
<dbReference type="Gene3D" id="3.90.1640.30">
    <property type="match status" value="1"/>
</dbReference>
<dbReference type="InterPro" id="IPR001667">
    <property type="entry name" value="DDH_dom"/>
</dbReference>
<dbReference type="InterPro" id="IPR003156">
    <property type="entry name" value="DHHA1_dom"/>
</dbReference>
<feature type="domain" description="Single-stranded-DNA-specific exonuclease RecJ C-terminal" evidence="8">
    <location>
        <begin position="570"/>
        <end position="792"/>
    </location>
</feature>
<proteinExistence type="inferred from homology"/>
<dbReference type="EMBL" id="JAGGKG010000005">
    <property type="protein sequence ID" value="MBP1904896.1"/>
    <property type="molecule type" value="Genomic_DNA"/>
</dbReference>
<keyword evidence="3" id="KW-0540">Nuclease</keyword>
<dbReference type="Pfam" id="PF01368">
    <property type="entry name" value="DHH"/>
    <property type="match status" value="1"/>
</dbReference>
<evidence type="ECO:0000256" key="5">
    <source>
        <dbReference type="ARBA" id="ARBA00022839"/>
    </source>
</evidence>
<evidence type="ECO:0000259" key="7">
    <source>
        <dbReference type="Pfam" id="PF02272"/>
    </source>
</evidence>
<evidence type="ECO:0000256" key="4">
    <source>
        <dbReference type="ARBA" id="ARBA00022801"/>
    </source>
</evidence>
<sequence>MLHPKFNWEVGSIDEQQAFFLSNQLNVPHIVGTLLYQRGFTDFDQAKSFLYGGLTELHDPFLMSGVREAVDRIKQALLEKEKILIYGDYDADGVSSTSLMIHLMRKLGADFDYYIPHRSKEGYGLHIHAIQQFHEQGYSLIVTVDTGISAVEQIEYANSLGIDVIVTDHHEPPAVLPKAYSLINPKLEYCNYPFKGLAGVGVAYKLAQALLGEHTPQAWIELVTIGTIADLMPLRDENRILVTYGLKLMNTSSFPGIRALLMISGNQQNIVNAVQVGFGLAPRINASGRMSHASRAVELLTASDMEQAETIAEELDVLNKQRQLLVEEILIEAVAQVEEKAAQGGIPDIIVVAGENWNVGVVGIVASKLLDRYYRPVIVLGIDPETGMCKGSARSIPDFDIYQALTACSKLMDHYGGHPAAAGMSLAVAQLEQFEQQLNSYAHHILTPAHFTPAMQVDIACNVSDLTIETIEHMEELAPFGMNNPCPKLLIRGAKLLESRQMGKDNKHLKLLIAQQGCTIEAIAFNKGNLAYLLSEDATLDLVVEVSINEWNGKRKPQLFIQDIAVSHIQVFDYRHTKSAHLKLEQLAEKLEASGVNASAKNAVFVQAGFQNLFRQNQLPNYSLWIYDEKEGLLPSNDIAKGMSLAEVTTIFIMHLPTGAKTWHYIQGKLSSLERIYLLHDVHKPEEQVILPTREHFKELYAMIRSVSTTSENELLPYISKKTGLSRRMLSMALEVFKELEFITWEQGEIRINPAPSKRALETSTHFIHLQQLAEVEQLMVNGEVARIRDWMLKQKYA</sequence>
<dbReference type="SUPFAM" id="SSF64182">
    <property type="entry name" value="DHH phosphoesterases"/>
    <property type="match status" value="1"/>
</dbReference>
<dbReference type="PANTHER" id="PTHR30255">
    <property type="entry name" value="SINGLE-STRANDED-DNA-SPECIFIC EXONUCLEASE RECJ"/>
    <property type="match status" value="1"/>
</dbReference>
<organism evidence="10 11">
    <name type="scientific">Paenibacillus turicensis</name>
    <dbReference type="NCBI Taxonomy" id="160487"/>
    <lineage>
        <taxon>Bacteria</taxon>
        <taxon>Bacillati</taxon>
        <taxon>Bacillota</taxon>
        <taxon>Bacilli</taxon>
        <taxon>Bacillales</taxon>
        <taxon>Paenibacillaceae</taxon>
        <taxon>Paenibacillus</taxon>
    </lineage>
</organism>
<dbReference type="PANTHER" id="PTHR30255:SF2">
    <property type="entry name" value="SINGLE-STRANDED-DNA-SPECIFIC EXONUCLEASE RECJ"/>
    <property type="match status" value="1"/>
</dbReference>
<name>A0ABS4FQN3_9BACL</name>
<comment type="similarity">
    <text evidence="1">Belongs to the RecJ family.</text>
</comment>
<reference evidence="10 11" key="1">
    <citation type="submission" date="2021-03" db="EMBL/GenBank/DDBJ databases">
        <title>Genomic Encyclopedia of Type Strains, Phase IV (KMG-IV): sequencing the most valuable type-strain genomes for metagenomic binning, comparative biology and taxonomic classification.</title>
        <authorList>
            <person name="Goeker M."/>
        </authorList>
    </citation>
    <scope>NUCLEOTIDE SEQUENCE [LARGE SCALE GENOMIC DNA]</scope>
    <source>
        <strain evidence="10 11">DSM 14349</strain>
    </source>
</reference>
<dbReference type="Pfam" id="PF10141">
    <property type="entry name" value="ssDNA-exonuc_C"/>
    <property type="match status" value="1"/>
</dbReference>
<feature type="domain" description="DDH" evidence="6">
    <location>
        <begin position="82"/>
        <end position="227"/>
    </location>
</feature>
<comment type="caution">
    <text evidence="10">The sequence shown here is derived from an EMBL/GenBank/DDBJ whole genome shotgun (WGS) entry which is preliminary data.</text>
</comment>
<dbReference type="InterPro" id="IPR018779">
    <property type="entry name" value="RecJ_C"/>
</dbReference>
<dbReference type="NCBIfam" id="TIGR00644">
    <property type="entry name" value="recJ"/>
    <property type="match status" value="1"/>
</dbReference>
<dbReference type="GO" id="GO:0004527">
    <property type="term" value="F:exonuclease activity"/>
    <property type="evidence" value="ECO:0007669"/>
    <property type="project" value="UniProtKB-KW"/>
</dbReference>